<dbReference type="Proteomes" id="UP000800035">
    <property type="component" value="Unassembled WGS sequence"/>
</dbReference>
<name>A0A6A5UHG8_9PLEO</name>
<dbReference type="AlphaFoldDB" id="A0A6A5UHG8"/>
<gene>
    <name evidence="2" type="ORF">CC80DRAFT_433639</name>
</gene>
<organism evidence="2 3">
    <name type="scientific">Byssothecium circinans</name>
    <dbReference type="NCBI Taxonomy" id="147558"/>
    <lineage>
        <taxon>Eukaryota</taxon>
        <taxon>Fungi</taxon>
        <taxon>Dikarya</taxon>
        <taxon>Ascomycota</taxon>
        <taxon>Pezizomycotina</taxon>
        <taxon>Dothideomycetes</taxon>
        <taxon>Pleosporomycetidae</taxon>
        <taxon>Pleosporales</taxon>
        <taxon>Massarineae</taxon>
        <taxon>Massarinaceae</taxon>
        <taxon>Byssothecium</taxon>
    </lineage>
</organism>
<feature type="transmembrane region" description="Helical" evidence="1">
    <location>
        <begin position="47"/>
        <end position="71"/>
    </location>
</feature>
<dbReference type="EMBL" id="ML976977">
    <property type="protein sequence ID" value="KAF1963780.1"/>
    <property type="molecule type" value="Genomic_DNA"/>
</dbReference>
<evidence type="ECO:0000256" key="1">
    <source>
        <dbReference type="SAM" id="Phobius"/>
    </source>
</evidence>
<sequence length="695" mass="77797">MASQLVDFEDDWWGWDGRPYQVGFWNNWSKDGAASLTLTLPSNASKVLLSLITLFIYIVGGCTWNIICFAAHQLLSTDKAKDGLYHQRQAVLRNSMSPSSSLWYFIKLGRFWRSNARRSWRRQLPFILINLLHILCFAVAAVMSVQVAYTGHAVLIRPTKCGIGQLVNGTDATSDITYRSKAAADIRKSMLLSMEYARNCYGEEAAVKTPQSCKFFRTTQLPYELEVEVPCPLRPRSLCRNSSAGTIRLQSEMLDSHTFFGINSRKKDRIEFGKAAVCTPLPYTEDPNYVEKGPAVTGPSIPEGLVNITFKYSIPPITFLRNESSGGFANVQPYYITVLPFSPEYPNVTSADGSTFKLINELRPSDADVSLALLHNQALYLNSTEDFLFGTRTFRDKDTCKCNNLPLGVTGSYLAQSFSPFVCLERTRFCNPAADRCTPWDAFNNLLHLNTSGVPHYNLMHDLGLNDRQKETVSLIGTVSALATFAQVLQSIGGSSLLAQDKLLESAGTMSLAVEPDQYRREIEHWFQIQLALLQRGFVERLYPPQVVDPFFIDNNEVHAVALCRAQMVHQAEYVSYSVLGLVLVLVLGLLMIAASLGLEPGVRWWRERREVGAYEQMEWDTGELLHLQRLAYEASGQGTWNDDYSSVPTTERDEMITFPLSLADGSNAAEPKLLSSRSVSDQQRREATSCYAGL</sequence>
<dbReference type="OrthoDB" id="3540210at2759"/>
<keyword evidence="1" id="KW-0812">Transmembrane</keyword>
<evidence type="ECO:0000313" key="2">
    <source>
        <dbReference type="EMBL" id="KAF1963780.1"/>
    </source>
</evidence>
<reference evidence="2" key="1">
    <citation type="journal article" date="2020" name="Stud. Mycol.">
        <title>101 Dothideomycetes genomes: a test case for predicting lifestyles and emergence of pathogens.</title>
        <authorList>
            <person name="Haridas S."/>
            <person name="Albert R."/>
            <person name="Binder M."/>
            <person name="Bloem J."/>
            <person name="Labutti K."/>
            <person name="Salamov A."/>
            <person name="Andreopoulos B."/>
            <person name="Baker S."/>
            <person name="Barry K."/>
            <person name="Bills G."/>
            <person name="Bluhm B."/>
            <person name="Cannon C."/>
            <person name="Castanera R."/>
            <person name="Culley D."/>
            <person name="Daum C."/>
            <person name="Ezra D."/>
            <person name="Gonzalez J."/>
            <person name="Henrissat B."/>
            <person name="Kuo A."/>
            <person name="Liang C."/>
            <person name="Lipzen A."/>
            <person name="Lutzoni F."/>
            <person name="Magnuson J."/>
            <person name="Mondo S."/>
            <person name="Nolan M."/>
            <person name="Ohm R."/>
            <person name="Pangilinan J."/>
            <person name="Park H.-J."/>
            <person name="Ramirez L."/>
            <person name="Alfaro M."/>
            <person name="Sun H."/>
            <person name="Tritt A."/>
            <person name="Yoshinaga Y."/>
            <person name="Zwiers L.-H."/>
            <person name="Turgeon B."/>
            <person name="Goodwin S."/>
            <person name="Spatafora J."/>
            <person name="Crous P."/>
            <person name="Grigoriev I."/>
        </authorList>
    </citation>
    <scope>NUCLEOTIDE SEQUENCE</scope>
    <source>
        <strain evidence="2">CBS 675.92</strain>
    </source>
</reference>
<keyword evidence="3" id="KW-1185">Reference proteome</keyword>
<keyword evidence="1" id="KW-1133">Transmembrane helix</keyword>
<accession>A0A6A5UHG8</accession>
<feature type="transmembrane region" description="Helical" evidence="1">
    <location>
        <begin position="574"/>
        <end position="599"/>
    </location>
</feature>
<evidence type="ECO:0000313" key="3">
    <source>
        <dbReference type="Proteomes" id="UP000800035"/>
    </source>
</evidence>
<protein>
    <submittedName>
        <fullName evidence="2">Uncharacterized protein</fullName>
    </submittedName>
</protein>
<keyword evidence="1" id="KW-0472">Membrane</keyword>
<feature type="transmembrane region" description="Helical" evidence="1">
    <location>
        <begin position="127"/>
        <end position="149"/>
    </location>
</feature>
<proteinExistence type="predicted"/>